<evidence type="ECO:0000256" key="2">
    <source>
        <dbReference type="ARBA" id="ARBA00023172"/>
    </source>
</evidence>
<protein>
    <submittedName>
        <fullName evidence="4">Tyrosine-type recombinase/integrase</fullName>
    </submittedName>
</protein>
<dbReference type="Proteomes" id="UP001211544">
    <property type="component" value="Chromosome"/>
</dbReference>
<dbReference type="EMBL" id="CP104758">
    <property type="protein sequence ID" value="WBG92070.1"/>
    <property type="molecule type" value="Genomic_DNA"/>
</dbReference>
<sequence>MGYKSLRYTFRRLNTYYIQFRFPDGKSFKRSLDTDSFRVASAIMASLIPLVPFVQDQTLALTDFTKRIDAIKSSRAGDLKSVLSFAGGKLKSEKVVKPKEVKSGLSLIKAWEMYKAAKGTKWSRGIAQANERFMEVLFVVLGREKDVITVNKHDIKQVMEVVENLPKRLVQPYRSMTLEQLISLEDVPEADLVGDEAMHKHLKIYKSLFKTFLTDDKGILEKSPTDGISASASKARYGAYSASEMRKFVHWAIGQPEGWEKWIMLLLAYTGCRRAEIATLRKQQIKYDEDSKRHYLLIAENGRGKTDNATRRVVIHLHLIEWGFLDFVAQSDDVLFPDVSGSNMTKIGKTFSDVRDQLGIPYLDDHQQRRLLHSMRHAVATISMAGWVKNVAHLQATLGHQMTGIGVTKRYLHSFPLSAIHYVIDGLDWS</sequence>
<dbReference type="GO" id="GO:0003677">
    <property type="term" value="F:DNA binding"/>
    <property type="evidence" value="ECO:0007669"/>
    <property type="project" value="InterPro"/>
</dbReference>
<dbReference type="InterPro" id="IPR013762">
    <property type="entry name" value="Integrase-like_cat_sf"/>
</dbReference>
<dbReference type="InterPro" id="IPR011010">
    <property type="entry name" value="DNA_brk_join_enz"/>
</dbReference>
<gene>
    <name evidence="4" type="ORF">N5580_05900</name>
</gene>
<dbReference type="Gene3D" id="1.10.443.10">
    <property type="entry name" value="Intergrase catalytic core"/>
    <property type="match status" value="1"/>
</dbReference>
<dbReference type="AlphaFoldDB" id="A0AAJ5QN59"/>
<keyword evidence="2" id="KW-0233">DNA recombination</keyword>
<dbReference type="Pfam" id="PF00589">
    <property type="entry name" value="Phage_integrase"/>
    <property type="match status" value="1"/>
</dbReference>
<dbReference type="PANTHER" id="PTHR30349:SF64">
    <property type="entry name" value="PROPHAGE INTEGRASE INTD-RELATED"/>
    <property type="match status" value="1"/>
</dbReference>
<evidence type="ECO:0000259" key="3">
    <source>
        <dbReference type="PROSITE" id="PS51898"/>
    </source>
</evidence>
<dbReference type="GO" id="GO:0015074">
    <property type="term" value="P:DNA integration"/>
    <property type="evidence" value="ECO:0007669"/>
    <property type="project" value="UniProtKB-KW"/>
</dbReference>
<evidence type="ECO:0000256" key="1">
    <source>
        <dbReference type="ARBA" id="ARBA00022908"/>
    </source>
</evidence>
<dbReference type="InterPro" id="IPR050090">
    <property type="entry name" value="Tyrosine_recombinase_XerCD"/>
</dbReference>
<proteinExistence type="predicted"/>
<organism evidence="4 5">
    <name type="scientific">Pantoea piersonii</name>
    <dbReference type="NCBI Taxonomy" id="2364647"/>
    <lineage>
        <taxon>Bacteria</taxon>
        <taxon>Pseudomonadati</taxon>
        <taxon>Pseudomonadota</taxon>
        <taxon>Gammaproteobacteria</taxon>
        <taxon>Enterobacterales</taxon>
        <taxon>Erwiniaceae</taxon>
        <taxon>Pantoea</taxon>
    </lineage>
</organism>
<reference evidence="4 5" key="1">
    <citation type="journal article" date="2022" name="J Glob Antimicrob Resist">
        <title>First complete genome of a multidrug resistant strain of the novel human pathogen Kalamiella piersonii (GABEKP28) identified in human saliva.</title>
        <authorList>
            <person name="McDonagh F."/>
            <person name="Singh N.K."/>
            <person name="Venkateswaran K."/>
            <person name="Lonappan A.M."/>
            <person name="Hallahan B."/>
            <person name="Tuohy A."/>
            <person name="Burke L."/>
            <person name="Kovarova A."/>
            <person name="Miliotis G."/>
        </authorList>
    </citation>
    <scope>NUCLEOTIDE SEQUENCE [LARGE SCALE GENOMIC DNA]</scope>
    <source>
        <strain evidence="4 5">GABEKP28</strain>
    </source>
</reference>
<evidence type="ECO:0000313" key="4">
    <source>
        <dbReference type="EMBL" id="WBG92070.1"/>
    </source>
</evidence>
<accession>A0AAJ5QN59</accession>
<keyword evidence="1" id="KW-0229">DNA integration</keyword>
<dbReference type="RefSeq" id="WP_269950057.1">
    <property type="nucleotide sequence ID" value="NZ_CP104758.1"/>
</dbReference>
<dbReference type="PANTHER" id="PTHR30349">
    <property type="entry name" value="PHAGE INTEGRASE-RELATED"/>
    <property type="match status" value="1"/>
</dbReference>
<dbReference type="PROSITE" id="PS51898">
    <property type="entry name" value="TYR_RECOMBINASE"/>
    <property type="match status" value="1"/>
</dbReference>
<keyword evidence="5" id="KW-1185">Reference proteome</keyword>
<dbReference type="InterPro" id="IPR002104">
    <property type="entry name" value="Integrase_catalytic"/>
</dbReference>
<feature type="domain" description="Tyr recombinase" evidence="3">
    <location>
        <begin position="235"/>
        <end position="425"/>
    </location>
</feature>
<dbReference type="SUPFAM" id="SSF56349">
    <property type="entry name" value="DNA breaking-rejoining enzymes"/>
    <property type="match status" value="1"/>
</dbReference>
<name>A0AAJ5QN59_9GAMM</name>
<dbReference type="GO" id="GO:0006310">
    <property type="term" value="P:DNA recombination"/>
    <property type="evidence" value="ECO:0007669"/>
    <property type="project" value="UniProtKB-KW"/>
</dbReference>
<dbReference type="KEGG" id="kpie:N5580_05900"/>
<evidence type="ECO:0000313" key="5">
    <source>
        <dbReference type="Proteomes" id="UP001211544"/>
    </source>
</evidence>